<dbReference type="Proteomes" id="UP000605253">
    <property type="component" value="Unassembled WGS sequence"/>
</dbReference>
<evidence type="ECO:0000259" key="7">
    <source>
        <dbReference type="PROSITE" id="PS50839"/>
    </source>
</evidence>
<feature type="domain" description="EAL" evidence="8">
    <location>
        <begin position="953"/>
        <end position="1209"/>
    </location>
</feature>
<dbReference type="SUPFAM" id="SSF141868">
    <property type="entry name" value="EAL domain-like"/>
    <property type="match status" value="1"/>
</dbReference>
<sequence length="1219" mass="138975">MRIIEVRIVSMMSCKFRLRTYFLYSCILFYSNVLFAEQDVNLQLRWASSFQFAGFYAAQSQNFYQQHDIRVSIQSGFNTYEELISPIEEVLTGRADFGVDDLQLLNTIDNGGQLVVLAPIMQKSATALVTKRGNPVVKIHDLIGKTIKAPDNDHLLNELKVLLGAHKISLDQVHFVHGPIKVKDLNAPEVDVLLTYGLNAEYYAQNNNLSVSVTYLSALGSLFYGNVLFTHRATLDQHPQLVKDFLQASIDGWHYALNHEQEIIAELSDLPNHLVPDTERDLYNRLYAIAMKDYMRWPDVAVGESSLSRWHQIFSDLYNNGLLKGGWNIDDYLYSPQINIGQWGLYLLILSTVVILVFIIVRFNALHEYRHVFLIGLVIILLLYVLIEHNISQSHEQSKRYKALQTAQNLNTMLGNFLNNDVILVKNLAAYIAINPDLDRQEFKAFCTEIFEQGEALINLAAAPDLIIEMIYPLAGNEPALGVDYRQVPSQRDLVFRALREHKTVFSNPTQLIQGGRGVFVRQGVFTSDTKQPWGVASAVIDINTIFEKAGVYKVASEFNLVIETKDINDKKYIVHGNPYYISHESALAVPINIIDNQWKLYISPVSGWSLSAHHLWLLRLMASVLLMTWFFRVRFLLKRKQVRTLIQEEVKTHETLLHEVGTVAKIAAWRINDKGDILQWTAKGNDILGQYVPHKIAHVDDFWELFNNELTESFKKDIMQAALSGEGFDVEVPYIDDKGRKRWLRVVSDQTIETKNGQEIIGAIQDITDYKEISELIQYQATHDSLTDLYNRSAFIHQTRICLQQAEKNHAMAALIFIDLDNFKNINDSLGHGYGDKVLAEFSRIITKMSDPHEIAGRYSGDEFVILTYHTSYSLLKEKVNSLLQHFNQPLFIEGQSIFISASIGVAVYPDHANTASKLMVYADLAMYEAKKRGKNNACIFNVEMQKQAQQQLHLKHALQYHLETESIEVYYQPIINTDNHEVIKIEALMRCPDPAGGYYNTEELIKLCEETSTIFDVDIAVLKQVSEDIESIKGECHHATLGISLNVSPNIFTCQTHLFNEWLFWLYELAGKTNVTLEITERALLNKNSNTMSMFKDFKKRGIEIAIDDFGVGYSSLISLVDFPVSVIKIDRSFVEKLSDKDSQFQLLIHSIVSLANKLNLEVIAEGVETAYQVQQLNQYGCHKLQGYYFSKALNKQAIIEFINKPGFDNTPRLSQE</sequence>
<dbReference type="InterPro" id="IPR042240">
    <property type="entry name" value="CHASE_sf"/>
</dbReference>
<reference evidence="10" key="2">
    <citation type="submission" date="2020-09" db="EMBL/GenBank/DDBJ databases">
        <authorList>
            <person name="Sun Q."/>
            <person name="Zhou Y."/>
        </authorList>
    </citation>
    <scope>NUCLEOTIDE SEQUENCE</scope>
    <source>
        <strain evidence="10">CGMCC 1.12181</strain>
    </source>
</reference>
<dbReference type="CDD" id="cd01948">
    <property type="entry name" value="EAL"/>
    <property type="match status" value="1"/>
</dbReference>
<dbReference type="GO" id="GO:0007165">
    <property type="term" value="P:signal transduction"/>
    <property type="evidence" value="ECO:0007669"/>
    <property type="project" value="UniProtKB-ARBA"/>
</dbReference>
<feature type="domain" description="CHASE" evidence="7">
    <location>
        <begin position="464"/>
        <end position="556"/>
    </location>
</feature>
<dbReference type="InterPro" id="IPR035965">
    <property type="entry name" value="PAS-like_dom_sf"/>
</dbReference>
<evidence type="ECO:0000256" key="3">
    <source>
        <dbReference type="ARBA" id="ARBA00022989"/>
    </source>
</evidence>
<name>A0A917CFN3_9GAMM</name>
<dbReference type="InterPro" id="IPR015168">
    <property type="entry name" value="SsuA/THI5"/>
</dbReference>
<organism evidence="10 11">
    <name type="scientific">Marinicella pacifica</name>
    <dbReference type="NCBI Taxonomy" id="1171543"/>
    <lineage>
        <taxon>Bacteria</taxon>
        <taxon>Pseudomonadati</taxon>
        <taxon>Pseudomonadota</taxon>
        <taxon>Gammaproteobacteria</taxon>
        <taxon>Lysobacterales</taxon>
        <taxon>Marinicellaceae</taxon>
        <taxon>Marinicella</taxon>
    </lineage>
</organism>
<keyword evidence="4 5" id="KW-0472">Membrane</keyword>
<dbReference type="PROSITE" id="PS50887">
    <property type="entry name" value="GGDEF"/>
    <property type="match status" value="1"/>
</dbReference>
<dbReference type="GO" id="GO:0003824">
    <property type="term" value="F:catalytic activity"/>
    <property type="evidence" value="ECO:0007669"/>
    <property type="project" value="UniProtKB-ARBA"/>
</dbReference>
<dbReference type="PROSITE" id="PS50883">
    <property type="entry name" value="EAL"/>
    <property type="match status" value="1"/>
</dbReference>
<dbReference type="InterPro" id="IPR029787">
    <property type="entry name" value="Nucleotide_cyclase"/>
</dbReference>
<dbReference type="PROSITE" id="PS50839">
    <property type="entry name" value="CHASE"/>
    <property type="match status" value="1"/>
</dbReference>
<evidence type="ECO:0000313" key="11">
    <source>
        <dbReference type="Proteomes" id="UP000605253"/>
    </source>
</evidence>
<dbReference type="InterPro" id="IPR001633">
    <property type="entry name" value="EAL_dom"/>
</dbReference>
<feature type="domain" description="PAC" evidence="6">
    <location>
        <begin position="729"/>
        <end position="780"/>
    </location>
</feature>
<keyword evidence="2 5" id="KW-0812">Transmembrane</keyword>
<dbReference type="PROSITE" id="PS50113">
    <property type="entry name" value="PAC"/>
    <property type="match status" value="1"/>
</dbReference>
<dbReference type="PANTHER" id="PTHR44757:SF2">
    <property type="entry name" value="BIOFILM ARCHITECTURE MAINTENANCE PROTEIN MBAA"/>
    <property type="match status" value="1"/>
</dbReference>
<dbReference type="SUPFAM" id="SSF53850">
    <property type="entry name" value="Periplasmic binding protein-like II"/>
    <property type="match status" value="1"/>
</dbReference>
<dbReference type="RefSeq" id="WP_188363715.1">
    <property type="nucleotide sequence ID" value="NZ_BAABJF010000011.1"/>
</dbReference>
<dbReference type="CDD" id="cd01949">
    <property type="entry name" value="GGDEF"/>
    <property type="match status" value="1"/>
</dbReference>
<dbReference type="PANTHER" id="PTHR44757">
    <property type="entry name" value="DIGUANYLATE CYCLASE DGCP"/>
    <property type="match status" value="1"/>
</dbReference>
<dbReference type="InterPro" id="IPR000700">
    <property type="entry name" value="PAS-assoc_C"/>
</dbReference>
<evidence type="ECO:0000256" key="5">
    <source>
        <dbReference type="SAM" id="Phobius"/>
    </source>
</evidence>
<evidence type="ECO:0008006" key="12">
    <source>
        <dbReference type="Google" id="ProtNLM"/>
    </source>
</evidence>
<dbReference type="AlphaFoldDB" id="A0A917CFN3"/>
<evidence type="ECO:0000259" key="9">
    <source>
        <dbReference type="PROSITE" id="PS50887"/>
    </source>
</evidence>
<comment type="caution">
    <text evidence="10">The sequence shown here is derived from an EMBL/GenBank/DDBJ whole genome shotgun (WGS) entry which is preliminary data.</text>
</comment>
<dbReference type="Pfam" id="PF03924">
    <property type="entry name" value="CHASE"/>
    <property type="match status" value="1"/>
</dbReference>
<dbReference type="CDD" id="cd00130">
    <property type="entry name" value="PAS"/>
    <property type="match status" value="1"/>
</dbReference>
<dbReference type="Gene3D" id="3.30.450.350">
    <property type="entry name" value="CHASE domain"/>
    <property type="match status" value="1"/>
</dbReference>
<dbReference type="InterPro" id="IPR052155">
    <property type="entry name" value="Biofilm_reg_signaling"/>
</dbReference>
<comment type="subcellular location">
    <subcellularLocation>
        <location evidence="1">Membrane</location>
    </subcellularLocation>
</comment>
<dbReference type="Pfam" id="PF09084">
    <property type="entry name" value="NMT1"/>
    <property type="match status" value="1"/>
</dbReference>
<dbReference type="EMBL" id="BMEO01000001">
    <property type="protein sequence ID" value="GGF83925.1"/>
    <property type="molecule type" value="Genomic_DNA"/>
</dbReference>
<dbReference type="SMART" id="SM00267">
    <property type="entry name" value="GGDEF"/>
    <property type="match status" value="1"/>
</dbReference>
<dbReference type="SMART" id="SM00052">
    <property type="entry name" value="EAL"/>
    <property type="match status" value="1"/>
</dbReference>
<dbReference type="NCBIfam" id="TIGR00254">
    <property type="entry name" value="GGDEF"/>
    <property type="match status" value="1"/>
</dbReference>
<dbReference type="Pfam" id="PF00563">
    <property type="entry name" value="EAL"/>
    <property type="match status" value="1"/>
</dbReference>
<dbReference type="InterPro" id="IPR043128">
    <property type="entry name" value="Rev_trsase/Diguanyl_cyclase"/>
</dbReference>
<proteinExistence type="predicted"/>
<evidence type="ECO:0000256" key="2">
    <source>
        <dbReference type="ARBA" id="ARBA00022692"/>
    </source>
</evidence>
<dbReference type="InterPro" id="IPR000014">
    <property type="entry name" value="PAS"/>
</dbReference>
<keyword evidence="11" id="KW-1185">Reference proteome</keyword>
<dbReference type="InterPro" id="IPR000160">
    <property type="entry name" value="GGDEF_dom"/>
</dbReference>
<feature type="domain" description="GGDEF" evidence="9">
    <location>
        <begin position="812"/>
        <end position="944"/>
    </location>
</feature>
<dbReference type="SMART" id="SM01079">
    <property type="entry name" value="CHASE"/>
    <property type="match status" value="1"/>
</dbReference>
<dbReference type="InterPro" id="IPR006189">
    <property type="entry name" value="CHASE_dom"/>
</dbReference>
<feature type="transmembrane region" description="Helical" evidence="5">
    <location>
        <begin position="343"/>
        <end position="361"/>
    </location>
</feature>
<dbReference type="Gene3D" id="3.30.70.270">
    <property type="match status" value="1"/>
</dbReference>
<protein>
    <recommendedName>
        <fullName evidence="12">PAS domain S-box-containing protein/diguanylate cyclase (GGDEF)-like protein</fullName>
    </recommendedName>
</protein>
<reference evidence="10" key="1">
    <citation type="journal article" date="2014" name="Int. J. Syst. Evol. Microbiol.">
        <title>Complete genome sequence of Corynebacterium casei LMG S-19264T (=DSM 44701T), isolated from a smear-ripened cheese.</title>
        <authorList>
            <consortium name="US DOE Joint Genome Institute (JGI-PGF)"/>
            <person name="Walter F."/>
            <person name="Albersmeier A."/>
            <person name="Kalinowski J."/>
            <person name="Ruckert C."/>
        </authorList>
    </citation>
    <scope>NUCLEOTIDE SEQUENCE</scope>
    <source>
        <strain evidence="10">CGMCC 1.12181</strain>
    </source>
</reference>
<dbReference type="InterPro" id="IPR035919">
    <property type="entry name" value="EAL_sf"/>
</dbReference>
<feature type="transmembrane region" description="Helical" evidence="5">
    <location>
        <begin position="368"/>
        <end position="387"/>
    </location>
</feature>
<gene>
    <name evidence="10" type="ORF">GCM10011365_01080</name>
</gene>
<accession>A0A917CFN3</accession>
<dbReference type="Gene3D" id="3.30.450.20">
    <property type="entry name" value="PAS domain"/>
    <property type="match status" value="1"/>
</dbReference>
<evidence type="ECO:0000259" key="8">
    <source>
        <dbReference type="PROSITE" id="PS50883"/>
    </source>
</evidence>
<evidence type="ECO:0000313" key="10">
    <source>
        <dbReference type="EMBL" id="GGF83925.1"/>
    </source>
</evidence>
<evidence type="ECO:0000256" key="4">
    <source>
        <dbReference type="ARBA" id="ARBA00023136"/>
    </source>
</evidence>
<dbReference type="GO" id="GO:0016020">
    <property type="term" value="C:membrane"/>
    <property type="evidence" value="ECO:0007669"/>
    <property type="project" value="UniProtKB-SubCell"/>
</dbReference>
<dbReference type="Pfam" id="PF00990">
    <property type="entry name" value="GGDEF"/>
    <property type="match status" value="1"/>
</dbReference>
<dbReference type="Gene3D" id="3.40.190.10">
    <property type="entry name" value="Periplasmic binding protein-like II"/>
    <property type="match status" value="2"/>
</dbReference>
<dbReference type="SUPFAM" id="SSF55073">
    <property type="entry name" value="Nucleotide cyclase"/>
    <property type="match status" value="1"/>
</dbReference>
<evidence type="ECO:0000256" key="1">
    <source>
        <dbReference type="ARBA" id="ARBA00004370"/>
    </source>
</evidence>
<evidence type="ECO:0000259" key="6">
    <source>
        <dbReference type="PROSITE" id="PS50113"/>
    </source>
</evidence>
<keyword evidence="3 5" id="KW-1133">Transmembrane helix</keyword>
<dbReference type="Gene3D" id="3.20.20.450">
    <property type="entry name" value="EAL domain"/>
    <property type="match status" value="1"/>
</dbReference>
<dbReference type="SUPFAM" id="SSF55785">
    <property type="entry name" value="PYP-like sensor domain (PAS domain)"/>
    <property type="match status" value="1"/>
</dbReference>